<dbReference type="SUPFAM" id="SSF160631">
    <property type="entry name" value="SMI1/KNR4-like"/>
    <property type="match status" value="1"/>
</dbReference>
<accession>A0A517PP66</accession>
<gene>
    <name evidence="1" type="ORF">HG66A1_29650</name>
</gene>
<dbReference type="Gene3D" id="3.40.1580.10">
    <property type="entry name" value="SMI1/KNR4-like"/>
    <property type="match status" value="1"/>
</dbReference>
<evidence type="ECO:0000313" key="2">
    <source>
        <dbReference type="Proteomes" id="UP000320421"/>
    </source>
</evidence>
<dbReference type="EMBL" id="CP036266">
    <property type="protein sequence ID" value="QDT21167.1"/>
    <property type="molecule type" value="Genomic_DNA"/>
</dbReference>
<keyword evidence="2" id="KW-1185">Reference proteome</keyword>
<sequence length="177" mass="19583">MAGELEILKQLVPPPEEPVCPDGDWRAIEAQLGIEFPGDYKRFIADYGSGSLQSFLHIWNYLTLPAEQDPKEIIQQITAEYEYDQAAGYEIDFVAYPEPGGLIPFASTDDGNYLNWRTAGAPDDWSVVAYDCGSGQLICAESVGMVACLCRLVQQENPFGNAFCNVDSFSPPITYRP</sequence>
<evidence type="ECO:0000313" key="1">
    <source>
        <dbReference type="EMBL" id="QDT21167.1"/>
    </source>
</evidence>
<dbReference type="InterPro" id="IPR037883">
    <property type="entry name" value="Knr4/Smi1-like_sf"/>
</dbReference>
<organism evidence="1 2">
    <name type="scientific">Gimesia chilikensis</name>
    <dbReference type="NCBI Taxonomy" id="2605989"/>
    <lineage>
        <taxon>Bacteria</taxon>
        <taxon>Pseudomonadati</taxon>
        <taxon>Planctomycetota</taxon>
        <taxon>Planctomycetia</taxon>
        <taxon>Planctomycetales</taxon>
        <taxon>Planctomycetaceae</taxon>
        <taxon>Gimesia</taxon>
    </lineage>
</organism>
<dbReference type="Pfam" id="PF14568">
    <property type="entry name" value="SUKH_6"/>
    <property type="match status" value="1"/>
</dbReference>
<dbReference type="Proteomes" id="UP000320421">
    <property type="component" value="Chromosome"/>
</dbReference>
<dbReference type="AlphaFoldDB" id="A0A517PP66"/>
<protein>
    <submittedName>
        <fullName evidence="1">SMI1 / KNR4 family protein</fullName>
    </submittedName>
</protein>
<name>A0A517PP66_9PLAN</name>
<reference evidence="1 2" key="1">
    <citation type="submission" date="2019-02" db="EMBL/GenBank/DDBJ databases">
        <title>Deep-cultivation of Planctomycetes and their phenomic and genomic characterization uncovers novel biology.</title>
        <authorList>
            <person name="Wiegand S."/>
            <person name="Jogler M."/>
            <person name="Boedeker C."/>
            <person name="Pinto D."/>
            <person name="Vollmers J."/>
            <person name="Rivas-Marin E."/>
            <person name="Kohn T."/>
            <person name="Peeters S.H."/>
            <person name="Heuer A."/>
            <person name="Rast P."/>
            <person name="Oberbeckmann S."/>
            <person name="Bunk B."/>
            <person name="Jeske O."/>
            <person name="Meyerdierks A."/>
            <person name="Storesund J.E."/>
            <person name="Kallscheuer N."/>
            <person name="Luecker S."/>
            <person name="Lage O.M."/>
            <person name="Pohl T."/>
            <person name="Merkel B.J."/>
            <person name="Hornburger P."/>
            <person name="Mueller R.-W."/>
            <person name="Bruemmer F."/>
            <person name="Labrenz M."/>
            <person name="Spormann A.M."/>
            <person name="Op den Camp H."/>
            <person name="Overmann J."/>
            <person name="Amann R."/>
            <person name="Jetten M.S.M."/>
            <person name="Mascher T."/>
            <person name="Medema M.H."/>
            <person name="Devos D.P."/>
            <person name="Kaster A.-K."/>
            <person name="Ovreas L."/>
            <person name="Rohde M."/>
            <person name="Galperin M.Y."/>
            <person name="Jogler C."/>
        </authorList>
    </citation>
    <scope>NUCLEOTIDE SEQUENCE [LARGE SCALE GENOMIC DNA]</scope>
    <source>
        <strain evidence="1 2">HG66A1</strain>
    </source>
</reference>
<dbReference type="RefSeq" id="WP_145185032.1">
    <property type="nucleotide sequence ID" value="NZ_CP036266.1"/>
</dbReference>
<proteinExistence type="predicted"/>
<dbReference type="OrthoDB" id="292231at2"/>